<dbReference type="EMBL" id="JPME01000005">
    <property type="protein sequence ID" value="KEZ91345.1"/>
    <property type="molecule type" value="Genomic_DNA"/>
</dbReference>
<dbReference type="Proteomes" id="UP000028525">
    <property type="component" value="Unassembled WGS sequence"/>
</dbReference>
<sequence>MAKLPRIPEFCAKVSQEYLDGVGCYNTNIIDLYDRYPVSYVISRRHESLWLKLRDGMLGRNQGQIMKGISSTTRMYLFIYVYTDS</sequence>
<dbReference type="AlphaFoldDB" id="A0A084JQW1"/>
<dbReference type="OrthoDB" id="9797531at2"/>
<comment type="caution">
    <text evidence="1">The sequence shown here is derived from an EMBL/GenBank/DDBJ whole genome shotgun (WGS) entry which is preliminary data.</text>
</comment>
<name>A0A084JQW1_9FIRM</name>
<organism evidence="1 2">
    <name type="scientific">Lacrimispora celerecrescens</name>
    <dbReference type="NCBI Taxonomy" id="29354"/>
    <lineage>
        <taxon>Bacteria</taxon>
        <taxon>Bacillati</taxon>
        <taxon>Bacillota</taxon>
        <taxon>Clostridia</taxon>
        <taxon>Lachnospirales</taxon>
        <taxon>Lachnospiraceae</taxon>
        <taxon>Lacrimispora</taxon>
    </lineage>
</organism>
<evidence type="ECO:0000313" key="1">
    <source>
        <dbReference type="EMBL" id="KEZ91345.1"/>
    </source>
</evidence>
<dbReference type="RefSeq" id="WP_038277895.1">
    <property type="nucleotide sequence ID" value="NZ_JPME01000005.1"/>
</dbReference>
<reference evidence="1 2" key="1">
    <citation type="submission" date="2014-07" db="EMBL/GenBank/DDBJ databases">
        <title>Draft genome of Clostridium celerecrescens 152B isolated from sediments associated with methane hydrate from Krishna Godavari basin.</title>
        <authorList>
            <person name="Honkalas V.S."/>
            <person name="Dabir A.P."/>
            <person name="Arora P."/>
            <person name="Dhakephalkar P.K."/>
        </authorList>
    </citation>
    <scope>NUCLEOTIDE SEQUENCE [LARGE SCALE GENOMIC DNA]</scope>
    <source>
        <strain evidence="1 2">152B</strain>
    </source>
</reference>
<evidence type="ECO:0000313" key="2">
    <source>
        <dbReference type="Proteomes" id="UP000028525"/>
    </source>
</evidence>
<protein>
    <submittedName>
        <fullName evidence="1">Uncharacterized protein</fullName>
    </submittedName>
</protein>
<keyword evidence="2" id="KW-1185">Reference proteome</keyword>
<proteinExistence type="predicted"/>
<gene>
    <name evidence="1" type="ORF">IO98_03455</name>
</gene>
<accession>A0A084JQW1</accession>